<dbReference type="PANTHER" id="PTHR48462:SF1">
    <property type="entry name" value="PROTEIN, PUTATIVE-RELATED"/>
    <property type="match status" value="1"/>
</dbReference>
<protein>
    <recommendedName>
        <fullName evidence="3">RNA-directed DNA polymerase</fullName>
    </recommendedName>
</protein>
<evidence type="ECO:0000313" key="2">
    <source>
        <dbReference type="Proteomes" id="UP001642484"/>
    </source>
</evidence>
<dbReference type="InterPro" id="IPR043502">
    <property type="entry name" value="DNA/RNA_pol_sf"/>
</dbReference>
<dbReference type="EMBL" id="CAXAMN010010169">
    <property type="protein sequence ID" value="CAK9030991.1"/>
    <property type="molecule type" value="Genomic_DNA"/>
</dbReference>
<gene>
    <name evidence="1" type="ORF">CCMP2556_LOCUS18114</name>
</gene>
<evidence type="ECO:0008006" key="3">
    <source>
        <dbReference type="Google" id="ProtNLM"/>
    </source>
</evidence>
<organism evidence="1 2">
    <name type="scientific">Durusdinium trenchii</name>
    <dbReference type="NCBI Taxonomy" id="1381693"/>
    <lineage>
        <taxon>Eukaryota</taxon>
        <taxon>Sar</taxon>
        <taxon>Alveolata</taxon>
        <taxon>Dinophyceae</taxon>
        <taxon>Suessiales</taxon>
        <taxon>Symbiodiniaceae</taxon>
        <taxon>Durusdinium</taxon>
    </lineage>
</organism>
<name>A0ABP0KVS3_9DINO</name>
<keyword evidence="2" id="KW-1185">Reference proteome</keyword>
<accession>A0ABP0KVS3</accession>
<dbReference type="SUPFAM" id="SSF56672">
    <property type="entry name" value="DNA/RNA polymerases"/>
    <property type="match status" value="1"/>
</dbReference>
<proteinExistence type="predicted"/>
<dbReference type="Proteomes" id="UP001642484">
    <property type="component" value="Unassembled WGS sequence"/>
</dbReference>
<sequence length="1068" mass="114145">MGALQERILGIAATSGRSSGELLARVIIAGGTATVLSSVRTVSWTDVEFVVAIMFRYFTDLNAFNGIDPNWNAAPSTDYGVNVDLQNCFTCVARGSIPPQENVQTKFITGPRLTFWPRLQSFPCSATPSHGQTLRLDGGWGSHASMRAHLDDQASGSLQGGIPSTYLTARNLDLCSVCGLTACQRKQGGWQLATVADRNSMTAWAELCMLPKAVLRPPPRGGAHRQLQTCAFTQRRCARWLEGERHELWEINRRGGPPVAFAPAVRTAMMTLMSPSTLGGKPVAWPWLQRGNFLGLALRLLTRFFWKKKLLSLQLSGRNTPPPPQRGQVCLDLGLAPPDPPRTFLSKMSSGLPAAFAVVALPARLAFVGNTCGRPWTAPMGMKLQPTSPELCSCWRAEKPPLELAQHLAGATLHALPKGADDVRPIAVGETLRRLVAKCLCSQVKAEARAWLAPLQIGVAVPLGSEAAVHCSRHWVHANRSNPNKVFLKLDFANAFNTVDRAALLREVRLRLPALSPWAEWCYSHHTKLLFQGEVLTSEAGVQQGDPLGDCAAVSAAVGRLVNAARQLGLQLNASKCELTTLNGPQTNLDPSLFPAGFQVNDTGEFVLLGAAVGSPGFCHQHTLQRAEKTKPLLQALSKLADSQTALLLLRHCASWSKLVYSCRVTPPPFHQDALQSYDSAVLQCLELCCSGPLTPAACIQASLSTKTGGLGLRSVVRHSGAAYTASVLATLGTCSLILQQYSPSLDAIISNLNGTLLAADHVPFPPPPSLRQQDLSRAVDRNTAVQLASALSGPGHEAARAHLQLLQEPGAGAWLQALPCAALGLHVDSALFRIMVRLRLRLQLHSEDAPCRFCDGVCDTYGDHARVCPCGGDRTKRHNRLRTVVATWAEAAGLHPEIEKPGLLPPPGVNTMELLRMALGRGMAAALQMCTSRTGAFGGPAAFDLAVTSGLRTGATAGSAQEGGRSAADYEARKRAHQQTEASCDAAGIQFVPLVAEACAGGWAPTAVATWKQVARAVAGRAGDSASVLVDRLQQSLSLTLQRENARAILRRAGDNPSAGALHFDTP</sequence>
<comment type="caution">
    <text evidence="1">The sequence shown here is derived from an EMBL/GenBank/DDBJ whole genome shotgun (WGS) entry which is preliminary data.</text>
</comment>
<evidence type="ECO:0000313" key="1">
    <source>
        <dbReference type="EMBL" id="CAK9030991.1"/>
    </source>
</evidence>
<reference evidence="1 2" key="1">
    <citation type="submission" date="2024-02" db="EMBL/GenBank/DDBJ databases">
        <authorList>
            <person name="Chen Y."/>
            <person name="Shah S."/>
            <person name="Dougan E. K."/>
            <person name="Thang M."/>
            <person name="Chan C."/>
        </authorList>
    </citation>
    <scope>NUCLEOTIDE SEQUENCE [LARGE SCALE GENOMIC DNA]</scope>
</reference>
<dbReference type="PANTHER" id="PTHR48462">
    <property type="entry name" value="PROTEIN, PUTATIVE-RELATED"/>
    <property type="match status" value="1"/>
</dbReference>